<dbReference type="FunFam" id="1.10.240.10:FF:000003">
    <property type="entry name" value="Tryptophan--tRNA ligase, cytoplasmic"/>
    <property type="match status" value="1"/>
</dbReference>
<reference evidence="14" key="1">
    <citation type="submission" date="2017-02" db="UniProtKB">
        <authorList>
            <consortium name="WormBaseParasite"/>
        </authorList>
    </citation>
    <scope>IDENTIFICATION</scope>
</reference>
<dbReference type="WBParaSite" id="ALUE_0001586901-mRNA-1">
    <property type="protein sequence ID" value="ALUE_0001586901-mRNA-1"/>
    <property type="gene ID" value="ALUE_0001586901"/>
</dbReference>
<keyword evidence="8 12" id="KW-0067">ATP-binding</keyword>
<dbReference type="PANTHER" id="PTHR10055:SF1">
    <property type="entry name" value="TRYPTOPHAN--TRNA LIGASE, CYTOPLASMIC"/>
    <property type="match status" value="1"/>
</dbReference>
<dbReference type="NCBIfam" id="TIGR00233">
    <property type="entry name" value="trpS"/>
    <property type="match status" value="1"/>
</dbReference>
<dbReference type="FunFam" id="3.40.50.620:FF:000033">
    <property type="entry name" value="tryptophan--tRNA ligase, cytoplasmic"/>
    <property type="match status" value="1"/>
</dbReference>
<dbReference type="Pfam" id="PF00579">
    <property type="entry name" value="tRNA-synt_1b"/>
    <property type="match status" value="1"/>
</dbReference>
<dbReference type="GO" id="GO:0005524">
    <property type="term" value="F:ATP binding"/>
    <property type="evidence" value="ECO:0007669"/>
    <property type="project" value="UniProtKB-KW"/>
</dbReference>
<dbReference type="Proteomes" id="UP000036681">
    <property type="component" value="Unplaced"/>
</dbReference>
<keyword evidence="9 12" id="KW-0648">Protein biosynthesis</keyword>
<dbReference type="InterPro" id="IPR002305">
    <property type="entry name" value="aa-tRNA-synth_Ic"/>
</dbReference>
<dbReference type="InterPro" id="IPR002306">
    <property type="entry name" value="Trp-tRNA-ligase"/>
</dbReference>
<dbReference type="PRINTS" id="PR01039">
    <property type="entry name" value="TRNASYNTHTRP"/>
</dbReference>
<dbReference type="GO" id="GO:0004830">
    <property type="term" value="F:tryptophan-tRNA ligase activity"/>
    <property type="evidence" value="ECO:0007669"/>
    <property type="project" value="UniProtKB-EC"/>
</dbReference>
<accession>A0A0M3ID23</accession>
<keyword evidence="13" id="KW-1185">Reference proteome</keyword>
<dbReference type="GO" id="GO:0006436">
    <property type="term" value="P:tryptophanyl-tRNA aminoacylation"/>
    <property type="evidence" value="ECO:0007669"/>
    <property type="project" value="InterPro"/>
</dbReference>
<dbReference type="Gene3D" id="3.40.50.620">
    <property type="entry name" value="HUPs"/>
    <property type="match status" value="1"/>
</dbReference>
<evidence type="ECO:0000256" key="3">
    <source>
        <dbReference type="ARBA" id="ARBA00013161"/>
    </source>
</evidence>
<keyword evidence="10 12" id="KW-0030">Aminoacyl-tRNA synthetase</keyword>
<organism evidence="13 14">
    <name type="scientific">Ascaris lumbricoides</name>
    <name type="common">Giant roundworm</name>
    <dbReference type="NCBI Taxonomy" id="6252"/>
    <lineage>
        <taxon>Eukaryota</taxon>
        <taxon>Metazoa</taxon>
        <taxon>Ecdysozoa</taxon>
        <taxon>Nematoda</taxon>
        <taxon>Chromadorea</taxon>
        <taxon>Rhabditida</taxon>
        <taxon>Spirurina</taxon>
        <taxon>Ascaridomorpha</taxon>
        <taxon>Ascaridoidea</taxon>
        <taxon>Ascarididae</taxon>
        <taxon>Ascaris</taxon>
    </lineage>
</organism>
<evidence type="ECO:0000256" key="7">
    <source>
        <dbReference type="ARBA" id="ARBA00022741"/>
    </source>
</evidence>
<keyword evidence="6 12" id="KW-0436">Ligase</keyword>
<dbReference type="GO" id="GO:0005737">
    <property type="term" value="C:cytoplasm"/>
    <property type="evidence" value="ECO:0007669"/>
    <property type="project" value="UniProtKB-SubCell"/>
</dbReference>
<name>A0A0M3ID23_ASCLU</name>
<evidence type="ECO:0000256" key="2">
    <source>
        <dbReference type="ARBA" id="ARBA00005594"/>
    </source>
</evidence>
<evidence type="ECO:0000313" key="13">
    <source>
        <dbReference type="Proteomes" id="UP000036681"/>
    </source>
</evidence>
<dbReference type="PANTHER" id="PTHR10055">
    <property type="entry name" value="TRYPTOPHANYL-TRNA SYNTHETASE"/>
    <property type="match status" value="1"/>
</dbReference>
<comment type="similarity">
    <text evidence="2 12">Belongs to the class-I aminoacyl-tRNA synthetase family.</text>
</comment>
<evidence type="ECO:0000256" key="8">
    <source>
        <dbReference type="ARBA" id="ARBA00022840"/>
    </source>
</evidence>
<proteinExistence type="inferred from homology"/>
<evidence type="ECO:0000313" key="14">
    <source>
        <dbReference type="WBParaSite" id="ALUE_0001586901-mRNA-1"/>
    </source>
</evidence>
<sequence length="422" mass="47958">MTDLADIAVEELRLDGIIGNGVVGVATNTKGNEEIEDLVTPWDVTASSAKGIDYDKLIAKFGCHKLDASLIERFERVTGKKAHPMLRRGLFFAHRDFSRILDRVEQKKPFYLYTGRGPSSGSLHLGHLVPFLFTKFLQDAFDVPLIIQITDDEKFLWKNMTLDDARKMAHENMKDIIACGFSPETTFMFTNTQYMCPPFFENVLKIWKLVTNNQARAIFGFTGDDSMGKAAFPALEAAPCFSSSFPHVFGGKKDIPCIIPAAIDQDPYFRMSRDVAPRLKYPKPAMLYSSFLPALQGARTKMAASDTTSCIYMDDTPKQIKNKINKYAFSGGRDTVEEHRRLGGNCEVDISFQFLRYFMEDDEQLEDIRKRYTSGEMLTGELKAIAIKEVQRVISELQARRKTITDEMVELFTKPRKLKYDF</sequence>
<evidence type="ECO:0000256" key="11">
    <source>
        <dbReference type="ARBA" id="ARBA00030268"/>
    </source>
</evidence>
<dbReference type="PROSITE" id="PS00178">
    <property type="entry name" value="AA_TRNA_LIGASE_I"/>
    <property type="match status" value="1"/>
</dbReference>
<comment type="subcellular location">
    <subcellularLocation>
        <location evidence="1">Cytoplasm</location>
    </subcellularLocation>
</comment>
<protein>
    <recommendedName>
        <fullName evidence="4">Tryptophan--tRNA ligase, cytoplasmic</fullName>
        <ecNumber evidence="3">6.1.1.2</ecNumber>
    </recommendedName>
    <alternativeName>
        <fullName evidence="11">Tryptophanyl-tRNA synthetase</fullName>
    </alternativeName>
</protein>
<evidence type="ECO:0000256" key="12">
    <source>
        <dbReference type="RuleBase" id="RU363036"/>
    </source>
</evidence>
<evidence type="ECO:0000256" key="9">
    <source>
        <dbReference type="ARBA" id="ARBA00022917"/>
    </source>
</evidence>
<dbReference type="InterPro" id="IPR001412">
    <property type="entry name" value="aa-tRNA-synth_I_CS"/>
</dbReference>
<dbReference type="EC" id="6.1.1.2" evidence="3"/>
<keyword evidence="7 12" id="KW-0547">Nucleotide-binding</keyword>
<dbReference type="InterPro" id="IPR014729">
    <property type="entry name" value="Rossmann-like_a/b/a_fold"/>
</dbReference>
<dbReference type="Gene3D" id="1.10.240.10">
    <property type="entry name" value="Tyrosyl-Transfer RNA Synthetase"/>
    <property type="match status" value="1"/>
</dbReference>
<keyword evidence="5" id="KW-0963">Cytoplasm</keyword>
<dbReference type="AlphaFoldDB" id="A0A0M3ID23"/>
<evidence type="ECO:0000256" key="10">
    <source>
        <dbReference type="ARBA" id="ARBA00023146"/>
    </source>
</evidence>
<evidence type="ECO:0000256" key="6">
    <source>
        <dbReference type="ARBA" id="ARBA00022598"/>
    </source>
</evidence>
<evidence type="ECO:0000256" key="1">
    <source>
        <dbReference type="ARBA" id="ARBA00004496"/>
    </source>
</evidence>
<evidence type="ECO:0000256" key="5">
    <source>
        <dbReference type="ARBA" id="ARBA00022490"/>
    </source>
</evidence>
<dbReference type="SUPFAM" id="SSF52374">
    <property type="entry name" value="Nucleotidylyl transferase"/>
    <property type="match status" value="1"/>
</dbReference>
<evidence type="ECO:0000256" key="4">
    <source>
        <dbReference type="ARBA" id="ARBA00013782"/>
    </source>
</evidence>